<dbReference type="Proteomes" id="UP000019426">
    <property type="component" value="Chromosome M2/40_rep2"/>
</dbReference>
<dbReference type="PATRIC" id="fig|1216932.3.peg.3011"/>
<keyword evidence="3" id="KW-1185">Reference proteome</keyword>
<name>W6SK37_9CLOT</name>
<dbReference type="eggNOG" id="COG5523">
    <property type="taxonomic scope" value="Bacteria"/>
</dbReference>
<keyword evidence="1" id="KW-1133">Transmembrane helix</keyword>
<dbReference type="Pfam" id="PF06161">
    <property type="entry name" value="DUF975"/>
    <property type="match status" value="1"/>
</dbReference>
<evidence type="ECO:0000256" key="1">
    <source>
        <dbReference type="SAM" id="Phobius"/>
    </source>
</evidence>
<dbReference type="InterPro" id="IPR010380">
    <property type="entry name" value="DUF975"/>
</dbReference>
<sequence length="210" mass="23881">MQNYEIRAMARKQLQGKWGLALGTFLLIQIILVGITYLGTFIGILSDVRWIAYIIAVIFTPVFTLGKCRFSLNLATDKDAANLEDAFSQFNLFFKALGLFILQTIIIYVGLILLIVPGIILSFSLSQSYYVLVENPDKSIIDCLKESNTIMKGYKWKLFCLYFSFIGWSMLALLTCGIGTLWLTPYIETSMACFYKDITKANYDNTIEFQ</sequence>
<keyword evidence="1" id="KW-0472">Membrane</keyword>
<feature type="transmembrane region" description="Helical" evidence="1">
    <location>
        <begin position="50"/>
        <end position="72"/>
    </location>
</feature>
<dbReference type="KEGG" id="clt:CM240_3043"/>
<dbReference type="PANTHER" id="PTHR40076:SF1">
    <property type="entry name" value="MEMBRANE PROTEIN"/>
    <property type="match status" value="1"/>
</dbReference>
<reference evidence="2 3" key="1">
    <citation type="submission" date="2013-11" db="EMBL/GenBank/DDBJ databases">
        <title>Complete genome sequence of Clostridum sp. M2/40.</title>
        <authorList>
            <person name="Wibberg D."/>
            <person name="Puehler A."/>
            <person name="Schlueter A."/>
        </authorList>
    </citation>
    <scope>NUCLEOTIDE SEQUENCE [LARGE SCALE GENOMIC DNA]</scope>
    <source>
        <strain evidence="3">M2/40</strain>
    </source>
</reference>
<dbReference type="EMBL" id="HG917869">
    <property type="protein sequence ID" value="CDM70160.1"/>
    <property type="molecule type" value="Genomic_DNA"/>
</dbReference>
<keyword evidence="1" id="KW-0812">Transmembrane</keyword>
<dbReference type="STRING" id="1216932.CM240_3043"/>
<dbReference type="OrthoDB" id="9784844at2"/>
<organism evidence="2 3">
    <name type="scientific">Clostridium bornimense</name>
    <dbReference type="NCBI Taxonomy" id="1216932"/>
    <lineage>
        <taxon>Bacteria</taxon>
        <taxon>Bacillati</taxon>
        <taxon>Bacillota</taxon>
        <taxon>Clostridia</taxon>
        <taxon>Eubacteriales</taxon>
        <taxon>Clostridiaceae</taxon>
        <taxon>Clostridium</taxon>
    </lineage>
</organism>
<feature type="transmembrane region" description="Helical" evidence="1">
    <location>
        <begin position="20"/>
        <end position="44"/>
    </location>
</feature>
<dbReference type="RefSeq" id="WP_044040307.1">
    <property type="nucleotide sequence ID" value="NZ_HG917869.1"/>
</dbReference>
<feature type="transmembrane region" description="Helical" evidence="1">
    <location>
        <begin position="92"/>
        <end position="120"/>
    </location>
</feature>
<proteinExistence type="predicted"/>
<dbReference type="AlphaFoldDB" id="W6SK37"/>
<accession>W6SK37</accession>
<gene>
    <name evidence="2" type="ORF">CM240_3043</name>
</gene>
<dbReference type="PANTHER" id="PTHR40076">
    <property type="entry name" value="MEMBRANE PROTEIN-RELATED"/>
    <property type="match status" value="1"/>
</dbReference>
<feature type="transmembrane region" description="Helical" evidence="1">
    <location>
        <begin position="161"/>
        <end position="183"/>
    </location>
</feature>
<protein>
    <submittedName>
        <fullName evidence="2">Putative membrane protein</fullName>
    </submittedName>
</protein>
<evidence type="ECO:0000313" key="2">
    <source>
        <dbReference type="EMBL" id="CDM70160.1"/>
    </source>
</evidence>
<evidence type="ECO:0000313" key="3">
    <source>
        <dbReference type="Proteomes" id="UP000019426"/>
    </source>
</evidence>
<dbReference type="HOGENOM" id="CLU_045673_0_1_9"/>